<dbReference type="RefSeq" id="WP_092747353.1">
    <property type="nucleotide sequence ID" value="NZ_FMAJ01000001.1"/>
</dbReference>
<dbReference type="Proteomes" id="UP000198723">
    <property type="component" value="Unassembled WGS sequence"/>
</dbReference>
<dbReference type="InterPro" id="IPR027051">
    <property type="entry name" value="XdhC_Rossmann_dom"/>
</dbReference>
<feature type="domain" description="XdhC- CoxI" evidence="1">
    <location>
        <begin position="33"/>
        <end position="97"/>
    </location>
</feature>
<proteinExistence type="predicted"/>
<feature type="domain" description="XdhC Rossmann" evidence="2">
    <location>
        <begin position="177"/>
        <end position="297"/>
    </location>
</feature>
<evidence type="ECO:0000259" key="2">
    <source>
        <dbReference type="Pfam" id="PF13478"/>
    </source>
</evidence>
<sequence>MKQTALVLPTPVRAVSTDDPREILSFLATVSNDGGEAALATLVEIRGGAARALGSQVAVSADGKYCGYVSGGCVEAAVASEAINAIAEGRDRVIKYGDGSPYFDIVLPCGGGVTIAIHVIRGVGQINGVLDNLESRRAAALRYSPIRQRIDGAEPPARSGWYDEDFVTVYRPRTRVVVSGDTIEAEVVAAVARASGYDVIMRSGLRRDLADAIDEFTAVVMLHHDLEAEEQILGTAMGSAAFYIGALGSTRTHKRRQDRLRDLGWSQFEIDRIKAPIGFFGPTRDANSLALSVLADVAASRLSAYG</sequence>
<dbReference type="PANTHER" id="PTHR30388">
    <property type="entry name" value="ALDEHYDE OXIDOREDUCTASE MOLYBDENUM COFACTOR ASSEMBLY PROTEIN"/>
    <property type="match status" value="1"/>
</dbReference>
<evidence type="ECO:0000313" key="4">
    <source>
        <dbReference type="Proteomes" id="UP000198723"/>
    </source>
</evidence>
<dbReference type="EMBL" id="FMAJ01000001">
    <property type="protein sequence ID" value="SCB56293.1"/>
    <property type="molecule type" value="Genomic_DNA"/>
</dbReference>
<dbReference type="InterPro" id="IPR003777">
    <property type="entry name" value="XdhC_CoxI"/>
</dbReference>
<protein>
    <submittedName>
        <fullName evidence="3">Xanthine dehydrogenase accessory factor</fullName>
    </submittedName>
</protein>
<dbReference type="Pfam" id="PF13478">
    <property type="entry name" value="XdhC_C"/>
    <property type="match status" value="1"/>
</dbReference>
<evidence type="ECO:0000313" key="3">
    <source>
        <dbReference type="EMBL" id="SCB56293.1"/>
    </source>
</evidence>
<dbReference type="Gene3D" id="3.40.50.720">
    <property type="entry name" value="NAD(P)-binding Rossmann-like Domain"/>
    <property type="match status" value="1"/>
</dbReference>
<dbReference type="InterPro" id="IPR052698">
    <property type="entry name" value="MoCofactor_Util/Proc"/>
</dbReference>
<dbReference type="PANTHER" id="PTHR30388:SF4">
    <property type="entry name" value="MOLYBDENUM COFACTOR INSERTION CHAPERONE PAOD"/>
    <property type="match status" value="1"/>
</dbReference>
<name>A0A1C3XVL8_9HYPH</name>
<accession>A0A1C3XVL8</accession>
<dbReference type="Pfam" id="PF02625">
    <property type="entry name" value="XdhC_CoxI"/>
    <property type="match status" value="1"/>
</dbReference>
<organism evidence="3 4">
    <name type="scientific">Rhizobium aethiopicum</name>
    <dbReference type="NCBI Taxonomy" id="1138170"/>
    <lineage>
        <taxon>Bacteria</taxon>
        <taxon>Pseudomonadati</taxon>
        <taxon>Pseudomonadota</taxon>
        <taxon>Alphaproteobacteria</taxon>
        <taxon>Hyphomicrobiales</taxon>
        <taxon>Rhizobiaceae</taxon>
        <taxon>Rhizobium/Agrobacterium group</taxon>
        <taxon>Rhizobium</taxon>
    </lineage>
</organism>
<gene>
    <name evidence="3" type="ORF">GA0061105_101121</name>
</gene>
<reference evidence="3 4" key="1">
    <citation type="submission" date="2016-08" db="EMBL/GenBank/DDBJ databases">
        <authorList>
            <person name="Seilhamer J.J."/>
        </authorList>
    </citation>
    <scope>NUCLEOTIDE SEQUENCE [LARGE SCALE GENOMIC DNA]</scope>
    <source>
        <strain evidence="3 4">HBR26</strain>
    </source>
</reference>
<dbReference type="AlphaFoldDB" id="A0A1C3XVL8"/>
<evidence type="ECO:0000259" key="1">
    <source>
        <dbReference type="Pfam" id="PF02625"/>
    </source>
</evidence>
<dbReference type="STRING" id="1138170.GA0061105_101121"/>